<dbReference type="RefSeq" id="WP_186836393.1">
    <property type="nucleotide sequence ID" value="NZ_JACOPD010000003.1"/>
</dbReference>
<dbReference type="Proteomes" id="UP000628463">
    <property type="component" value="Unassembled WGS sequence"/>
</dbReference>
<comment type="caution">
    <text evidence="1">The sequence shown here is derived from an EMBL/GenBank/DDBJ whole genome shotgun (WGS) entry which is preliminary data.</text>
</comment>
<proteinExistence type="predicted"/>
<evidence type="ECO:0000313" key="1">
    <source>
        <dbReference type="EMBL" id="MBC5680299.1"/>
    </source>
</evidence>
<reference evidence="1 2" key="1">
    <citation type="submission" date="2020-08" db="EMBL/GenBank/DDBJ databases">
        <title>Genome public.</title>
        <authorList>
            <person name="Liu C."/>
            <person name="Sun Q."/>
        </authorList>
    </citation>
    <scope>NUCLEOTIDE SEQUENCE [LARGE SCALE GENOMIC DNA]</scope>
    <source>
        <strain evidence="1 2">NSJ-43</strain>
    </source>
</reference>
<organism evidence="1 2">
    <name type="scientific">Lachnospira hominis</name>
    <name type="common">ex Liu et al. 2021</name>
    <dbReference type="NCBI Taxonomy" id="2763051"/>
    <lineage>
        <taxon>Bacteria</taxon>
        <taxon>Bacillati</taxon>
        <taxon>Bacillota</taxon>
        <taxon>Clostridia</taxon>
        <taxon>Lachnospirales</taxon>
        <taxon>Lachnospiraceae</taxon>
        <taxon>Lachnospira</taxon>
    </lineage>
</organism>
<accession>A0ABR7FYQ4</accession>
<sequence length="480" mass="54275">MECVVSEIEICNICGHDFNSVLCSHTKGASYGGSECKPYEEKYCNICGENMVYCTHEEGVEYGGVECKPWERCNICGNNYFDAGGACSHEKGSYYGGTECIPKEIYVCSICGDNYWGGDCPHSEGAWYDEGYCELDKITICNICGNNYFDEYGACSHWKGQVYGDVECSTTTICNICGNNYYDPNGACSHWEGNSYGGTVCEANKITFCNICGNNYYDPNGACSHWDGQIYGNTICATTEKMFCSVCKDEYDKCLHIRGKEYKNIAYYFYIEDRKEQSESDVADLITIKEDESNPYNYKNKIYAVVKFETNNEQKFREAWENVGKFNESACCVYAVMMNMHGTPTEISNGSGKGYSLRMNIDDINSLERKSVQRLILLQCSVGNIDYAGENIASAFAKKISGQVLAGDAEVNVKKYYKLNSRDDANDQFFSEKSEIYVRYEAVGNGWYFYKYDLDEKSITYTKLSGNSYRIYQLINMFSV</sequence>
<keyword evidence="2" id="KW-1185">Reference proteome</keyword>
<protein>
    <recommendedName>
        <fullName evidence="3">DUF4347 domain-containing protein</fullName>
    </recommendedName>
</protein>
<gene>
    <name evidence="1" type="ORF">H8S01_04890</name>
</gene>
<name>A0ABR7FYQ4_9FIRM</name>
<evidence type="ECO:0008006" key="3">
    <source>
        <dbReference type="Google" id="ProtNLM"/>
    </source>
</evidence>
<dbReference type="EMBL" id="JACOPD010000003">
    <property type="protein sequence ID" value="MBC5680299.1"/>
    <property type="molecule type" value="Genomic_DNA"/>
</dbReference>
<evidence type="ECO:0000313" key="2">
    <source>
        <dbReference type="Proteomes" id="UP000628463"/>
    </source>
</evidence>